<keyword evidence="4" id="KW-1185">Reference proteome</keyword>
<evidence type="ECO:0000313" key="3">
    <source>
        <dbReference type="EMBL" id="CAL6020440.1"/>
    </source>
</evidence>
<evidence type="ECO:0000313" key="4">
    <source>
        <dbReference type="Proteomes" id="UP001642409"/>
    </source>
</evidence>
<organism evidence="2">
    <name type="scientific">Hexamita inflata</name>
    <dbReference type="NCBI Taxonomy" id="28002"/>
    <lineage>
        <taxon>Eukaryota</taxon>
        <taxon>Metamonada</taxon>
        <taxon>Diplomonadida</taxon>
        <taxon>Hexamitidae</taxon>
        <taxon>Hexamitinae</taxon>
        <taxon>Hexamita</taxon>
    </lineage>
</organism>
<gene>
    <name evidence="3" type="ORF">HINF_LOCUS27461</name>
    <name evidence="2" type="ORF">HINF_LOCUS51316</name>
</gene>
<sequence>MFSKYPDTPSFVNVFKWKYASVHSAINLPLFSKIYAQTVSDIRLLNIQFRVLILQQITSCILSNATIESMHTINLSSVTPYGQHTRSDVSRQNHLKQRIMKPQRS</sequence>
<reference evidence="2" key="1">
    <citation type="submission" date="2023-06" db="EMBL/GenBank/DDBJ databases">
        <authorList>
            <person name="Kurt Z."/>
        </authorList>
    </citation>
    <scope>NUCLEOTIDE SEQUENCE</scope>
</reference>
<feature type="compositionally biased region" description="Basic residues" evidence="1">
    <location>
        <begin position="93"/>
        <end position="105"/>
    </location>
</feature>
<feature type="region of interest" description="Disordered" evidence="1">
    <location>
        <begin position="82"/>
        <end position="105"/>
    </location>
</feature>
<name>A0AA86UT57_9EUKA</name>
<proteinExistence type="predicted"/>
<evidence type="ECO:0000313" key="2">
    <source>
        <dbReference type="EMBL" id="CAI9963671.1"/>
    </source>
</evidence>
<reference evidence="3 4" key="2">
    <citation type="submission" date="2024-07" db="EMBL/GenBank/DDBJ databases">
        <authorList>
            <person name="Akdeniz Z."/>
        </authorList>
    </citation>
    <scope>NUCLEOTIDE SEQUENCE [LARGE SCALE GENOMIC DNA]</scope>
</reference>
<evidence type="ECO:0000256" key="1">
    <source>
        <dbReference type="SAM" id="MobiDB-lite"/>
    </source>
</evidence>
<dbReference type="EMBL" id="CATOUU010000969">
    <property type="protein sequence ID" value="CAI9963671.1"/>
    <property type="molecule type" value="Genomic_DNA"/>
</dbReference>
<comment type="caution">
    <text evidence="2">The sequence shown here is derived from an EMBL/GenBank/DDBJ whole genome shotgun (WGS) entry which is preliminary data.</text>
</comment>
<accession>A0AA86UT57</accession>
<dbReference type="AlphaFoldDB" id="A0AA86UT57"/>
<dbReference type="Proteomes" id="UP001642409">
    <property type="component" value="Unassembled WGS sequence"/>
</dbReference>
<protein>
    <submittedName>
        <fullName evidence="3">Hypothetical_protein</fullName>
    </submittedName>
</protein>
<dbReference type="EMBL" id="CAXDID020000085">
    <property type="protein sequence ID" value="CAL6020440.1"/>
    <property type="molecule type" value="Genomic_DNA"/>
</dbReference>